<organism evidence="3 4">
    <name type="scientific">Chironomus riparius</name>
    <dbReference type="NCBI Taxonomy" id="315576"/>
    <lineage>
        <taxon>Eukaryota</taxon>
        <taxon>Metazoa</taxon>
        <taxon>Ecdysozoa</taxon>
        <taxon>Arthropoda</taxon>
        <taxon>Hexapoda</taxon>
        <taxon>Insecta</taxon>
        <taxon>Pterygota</taxon>
        <taxon>Neoptera</taxon>
        <taxon>Endopterygota</taxon>
        <taxon>Diptera</taxon>
        <taxon>Nematocera</taxon>
        <taxon>Chironomoidea</taxon>
        <taxon>Chironomidae</taxon>
        <taxon>Chironominae</taxon>
        <taxon>Chironomus</taxon>
    </lineage>
</organism>
<feature type="region of interest" description="Disordered" evidence="2">
    <location>
        <begin position="26"/>
        <end position="232"/>
    </location>
</feature>
<dbReference type="AlphaFoldDB" id="A0A9N9WMM0"/>
<feature type="compositionally biased region" description="Low complexity" evidence="2">
    <location>
        <begin position="26"/>
        <end position="42"/>
    </location>
</feature>
<feature type="compositionally biased region" description="Basic and acidic residues" evidence="2">
    <location>
        <begin position="58"/>
        <end position="74"/>
    </location>
</feature>
<protein>
    <recommendedName>
        <fullName evidence="5">Round spermatid basic protein 1-like protein</fullName>
    </recommendedName>
</protein>
<dbReference type="PANTHER" id="PTHR13354">
    <property type="entry name" value="ROUND SPERMATID BASIC PROTEIN 1"/>
    <property type="match status" value="1"/>
</dbReference>
<feature type="compositionally biased region" description="Basic and acidic residues" evidence="2">
    <location>
        <begin position="313"/>
        <end position="335"/>
    </location>
</feature>
<keyword evidence="4" id="KW-1185">Reference proteome</keyword>
<feature type="compositionally biased region" description="Basic and acidic residues" evidence="2">
    <location>
        <begin position="203"/>
        <end position="215"/>
    </location>
</feature>
<feature type="compositionally biased region" description="Basic and acidic residues" evidence="2">
    <location>
        <begin position="82"/>
        <end position="166"/>
    </location>
</feature>
<accession>A0A9N9WMM0</accession>
<evidence type="ECO:0000256" key="1">
    <source>
        <dbReference type="ARBA" id="ARBA00010560"/>
    </source>
</evidence>
<sequence>MEHEKNLKEDLTKLVNGNSIECSKKLTTSQTGTTTINSTKTSQNLSSTEASTVNVKPENIENLRNYRDKHDSSKSHKKKKSKDRDREKERDKEYRDKTTKTPSKDEKSSKEVRTSKYEKNGKDDMSRTKEKSSKEDKSSNTEITSRNKDEKSSKEEKPRNDVRKEMNGNSVKEAPEMINSKSIQSNKNSTGVSKEPSQNNLSTKKDVINNKERSNLHFSLSSRKGKDSSVKKQETFIKIDYLKPSKSEKNREDVSRILDFSNNKQVNGTSNNLELTKQEANLTKIINKTESTTPIKVEKDVVDEQSSKILMELQERKPTFETPIKTEKVEIKKEPGSSTKHSSCSKSSSNHHNSNNSHHKSRSSSSHSKDHKDKEKSSTSHKSSSRSSRECSKCYKRSKIKRSNVGVQVRPPQENSPKPPTRKLEFEASHRVGINRNPVTIDTNLSYLKYGRFYHVEVHPNGEASLVHMYQDELNILSIEDLNELVDEFFKLVFSEDENGFAYHVIGIIHDAARYLPDLIEHMAENYSNLTVKAGVIGKNNDIETCTMLQYYEQVVKNYSEGTFRYGPLHQISLVGKVHEEVGGYFPDLLGKLELDPFLKKSMPWGKLSTVQMDPRLSNDGPILWIRPGEQLIPTADLKTPQKRQRTRINELRNLQYLPRASEAREVMFEDRTKAHADHVGVGYERQTTAAVGVLKSVHCGQPYKYNRVAKDVVCFAAQSFPILVEKLQLDLHEPPISQCVQWIEEAKLNQLKREGVKYARFPLFDNDIYFLPRNIIHQFRTISAVTSIAWHVRLQDYYPDQEEADEMASNYDIETPQYKEKQTLLPQPLSEQTPTKRCNDSKAKAKSAKKNKIKREKSPGYENGVDAESSEELKSLLNDSDDGCTPKKSKLDDESSAENKKKKKMDAAFELTYNLNRDNEIKYTPAALNPILPTPNETVKLTFKTSKSASSEIPKLMDDIPIVAEEVEIIESVQSTNSSDQSPDFHISIQSAPHYAEAEIVTESIVPFCSQTAP</sequence>
<dbReference type="InterPro" id="IPR026306">
    <property type="entry name" value="RSBN1/Dpy-2/CEP530"/>
</dbReference>
<reference evidence="3" key="1">
    <citation type="submission" date="2022-01" db="EMBL/GenBank/DDBJ databases">
        <authorList>
            <person name="King R."/>
        </authorList>
    </citation>
    <scope>NUCLEOTIDE SEQUENCE</scope>
</reference>
<feature type="compositionally biased region" description="Basic residues" evidence="2">
    <location>
        <begin position="845"/>
        <end position="856"/>
    </location>
</feature>
<proteinExistence type="inferred from homology"/>
<dbReference type="EMBL" id="OU895877">
    <property type="protein sequence ID" value="CAG9801579.1"/>
    <property type="molecule type" value="Genomic_DNA"/>
</dbReference>
<gene>
    <name evidence="3" type="ORF">CHIRRI_LOCUS4503</name>
</gene>
<evidence type="ECO:0000256" key="2">
    <source>
        <dbReference type="SAM" id="MobiDB-lite"/>
    </source>
</evidence>
<feature type="compositionally biased region" description="Basic and acidic residues" evidence="2">
    <location>
        <begin position="890"/>
        <end position="900"/>
    </location>
</feature>
<dbReference type="OrthoDB" id="6020087at2759"/>
<evidence type="ECO:0000313" key="3">
    <source>
        <dbReference type="EMBL" id="CAG9801579.1"/>
    </source>
</evidence>
<name>A0A9N9WMM0_9DIPT</name>
<feature type="region of interest" description="Disordered" evidence="2">
    <location>
        <begin position="817"/>
        <end position="905"/>
    </location>
</feature>
<comment type="similarity">
    <text evidence="1">Belongs to the round spermatid basic protein 1 family.</text>
</comment>
<feature type="compositionally biased region" description="Polar residues" evidence="2">
    <location>
        <begin position="43"/>
        <end position="54"/>
    </location>
</feature>
<dbReference type="PANTHER" id="PTHR13354:SF11">
    <property type="entry name" value="LYSINE-SPECIFIC DEMETHYLASE 9"/>
    <property type="match status" value="1"/>
</dbReference>
<feature type="compositionally biased region" description="Basic and acidic residues" evidence="2">
    <location>
        <begin position="367"/>
        <end position="378"/>
    </location>
</feature>
<reference evidence="3" key="2">
    <citation type="submission" date="2022-10" db="EMBL/GenBank/DDBJ databases">
        <authorList>
            <consortium name="ENA_rothamsted_submissions"/>
            <consortium name="culmorum"/>
            <person name="King R."/>
        </authorList>
    </citation>
    <scope>NUCLEOTIDE SEQUENCE</scope>
</reference>
<feature type="compositionally biased region" description="Low complexity" evidence="2">
    <location>
        <begin position="337"/>
        <end position="356"/>
    </location>
</feature>
<evidence type="ECO:0000313" key="4">
    <source>
        <dbReference type="Proteomes" id="UP001153620"/>
    </source>
</evidence>
<feature type="compositionally biased region" description="Low complexity" evidence="2">
    <location>
        <begin position="178"/>
        <end position="189"/>
    </location>
</feature>
<feature type="compositionally biased region" description="Polar residues" evidence="2">
    <location>
        <begin position="190"/>
        <end position="202"/>
    </location>
</feature>
<dbReference type="Proteomes" id="UP001153620">
    <property type="component" value="Chromosome 1"/>
</dbReference>
<evidence type="ECO:0008006" key="5">
    <source>
        <dbReference type="Google" id="ProtNLM"/>
    </source>
</evidence>
<feature type="region of interest" description="Disordered" evidence="2">
    <location>
        <begin position="313"/>
        <end position="423"/>
    </location>
</feature>
<dbReference type="GO" id="GO:0005634">
    <property type="term" value="C:nucleus"/>
    <property type="evidence" value="ECO:0007669"/>
    <property type="project" value="InterPro"/>
</dbReference>